<evidence type="ECO:0000313" key="2">
    <source>
        <dbReference type="Proteomes" id="UP000306319"/>
    </source>
</evidence>
<reference evidence="1" key="1">
    <citation type="submission" date="2019-04" db="EMBL/GenBank/DDBJ databases">
        <title>Microbes associate with the intestines of laboratory mice.</title>
        <authorList>
            <person name="Navarre W."/>
            <person name="Wong E."/>
            <person name="Huang K."/>
            <person name="Tropini C."/>
            <person name="Ng K."/>
            <person name="Yu B."/>
        </authorList>
    </citation>
    <scope>NUCLEOTIDE SEQUENCE</scope>
    <source>
        <strain evidence="1">NM04_E33</strain>
    </source>
</reference>
<protein>
    <submittedName>
        <fullName evidence="1">4Fe-4S dicluster domain-containing protein</fullName>
    </submittedName>
</protein>
<dbReference type="Proteomes" id="UP000306319">
    <property type="component" value="Unassembled WGS sequence"/>
</dbReference>
<gene>
    <name evidence="1" type="ORF">E5331_11890</name>
</gene>
<proteinExistence type="predicted"/>
<name>A0AC61RFG6_9BACT</name>
<evidence type="ECO:0000313" key="1">
    <source>
        <dbReference type="EMBL" id="TGY78046.1"/>
    </source>
</evidence>
<comment type="caution">
    <text evidence="1">The sequence shown here is derived from an EMBL/GenBank/DDBJ whole genome shotgun (WGS) entry which is preliminary data.</text>
</comment>
<keyword evidence="2" id="KW-1185">Reference proteome</keyword>
<organism evidence="1 2">
    <name type="scientific">Lepagella muris</name>
    <dbReference type="NCBI Taxonomy" id="3032870"/>
    <lineage>
        <taxon>Bacteria</taxon>
        <taxon>Pseudomonadati</taxon>
        <taxon>Bacteroidota</taxon>
        <taxon>Bacteroidia</taxon>
        <taxon>Bacteroidales</taxon>
        <taxon>Muribaculaceae</taxon>
        <taxon>Lepagella</taxon>
    </lineage>
</organism>
<sequence>MSSIKEYFSEAGKGLKSLIDGMVVTGKELVTPKITECYPENRATLNIADRFRAELTLKYDKDGRHKCIACGICQMNCPNGTIQLTTKMVDLPDGKKKRKLDKYMYDLGSCTFCMLCVTTCPQDALEFSNDFEQAMFTREGLVKQLNYRPEPKDDAAAPAPKPAMDPEKLAKIKAEALAKAAKIKAEKEAAAKAAAAGNAPDAASPDAPKA</sequence>
<accession>A0AC61RFG6</accession>
<dbReference type="EMBL" id="SRYB01000017">
    <property type="protein sequence ID" value="TGY78046.1"/>
    <property type="molecule type" value="Genomic_DNA"/>
</dbReference>